<proteinExistence type="inferred from homology"/>
<dbReference type="Gene3D" id="1.20.140.10">
    <property type="entry name" value="Butyryl-CoA Dehydrogenase, subunit A, domain 3"/>
    <property type="match status" value="1"/>
</dbReference>
<dbReference type="PANTHER" id="PTHR43884:SF20">
    <property type="entry name" value="ACYL-COA DEHYDROGENASE FADE28"/>
    <property type="match status" value="1"/>
</dbReference>
<dbReference type="InterPro" id="IPR036250">
    <property type="entry name" value="AcylCo_DH-like_C"/>
</dbReference>
<dbReference type="Proteomes" id="UP000467193">
    <property type="component" value="Chromosome"/>
</dbReference>
<dbReference type="InterPro" id="IPR009075">
    <property type="entry name" value="AcylCo_DH/oxidase_C"/>
</dbReference>
<name>A0A7I7QS41_9MYCO</name>
<dbReference type="InterPro" id="IPR037069">
    <property type="entry name" value="AcylCoA_DH/ox_N_sf"/>
</dbReference>
<accession>A0A7I7QS41</accession>
<dbReference type="AlphaFoldDB" id="A0A7I7QS41"/>
<dbReference type="Pfam" id="PF00441">
    <property type="entry name" value="Acyl-CoA_dh_1"/>
    <property type="match status" value="1"/>
</dbReference>
<protein>
    <submittedName>
        <fullName evidence="7">Acyl-CoA dehydrogenase</fullName>
    </submittedName>
</protein>
<keyword evidence="3" id="KW-0285">Flavoprotein</keyword>
<dbReference type="RefSeq" id="WP_163797644.1">
    <property type="nucleotide sequence ID" value="NZ_AP022588.1"/>
</dbReference>
<dbReference type="InterPro" id="IPR009100">
    <property type="entry name" value="AcylCoA_DH/oxidase_NM_dom_sf"/>
</dbReference>
<evidence type="ECO:0000256" key="3">
    <source>
        <dbReference type="ARBA" id="ARBA00022630"/>
    </source>
</evidence>
<dbReference type="KEGG" id="msei:MSEDJ_28830"/>
<comment type="similarity">
    <text evidence="2">Belongs to the acyl-CoA dehydrogenase family.</text>
</comment>
<dbReference type="SUPFAM" id="SSF47203">
    <property type="entry name" value="Acyl-CoA dehydrogenase C-terminal domain-like"/>
    <property type="match status" value="1"/>
</dbReference>
<keyword evidence="5" id="KW-0560">Oxidoreductase</keyword>
<evidence type="ECO:0000256" key="1">
    <source>
        <dbReference type="ARBA" id="ARBA00001974"/>
    </source>
</evidence>
<evidence type="ECO:0000313" key="7">
    <source>
        <dbReference type="EMBL" id="BBY28787.1"/>
    </source>
</evidence>
<evidence type="ECO:0000259" key="6">
    <source>
        <dbReference type="Pfam" id="PF00441"/>
    </source>
</evidence>
<dbReference type="GO" id="GO:0003995">
    <property type="term" value="F:acyl-CoA dehydrogenase activity"/>
    <property type="evidence" value="ECO:0007669"/>
    <property type="project" value="TreeGrafter"/>
</dbReference>
<evidence type="ECO:0000256" key="5">
    <source>
        <dbReference type="ARBA" id="ARBA00023002"/>
    </source>
</evidence>
<reference evidence="7 8" key="1">
    <citation type="journal article" date="2019" name="Emerg. Microbes Infect.">
        <title>Comprehensive subspecies identification of 175 nontuberculous mycobacteria species based on 7547 genomic profiles.</title>
        <authorList>
            <person name="Matsumoto Y."/>
            <person name="Kinjo T."/>
            <person name="Motooka D."/>
            <person name="Nabeya D."/>
            <person name="Jung N."/>
            <person name="Uechi K."/>
            <person name="Horii T."/>
            <person name="Iida T."/>
            <person name="Fujita J."/>
            <person name="Nakamura S."/>
        </authorList>
    </citation>
    <scope>NUCLEOTIDE SEQUENCE [LARGE SCALE GENOMIC DNA]</scope>
    <source>
        <strain evidence="7 8">JCM 17899</strain>
    </source>
</reference>
<dbReference type="EMBL" id="AP022588">
    <property type="protein sequence ID" value="BBY28787.1"/>
    <property type="molecule type" value="Genomic_DNA"/>
</dbReference>
<organism evidence="7 8">
    <name type="scientific">Mycolicibacterium sediminis</name>
    <dbReference type="NCBI Taxonomy" id="1286180"/>
    <lineage>
        <taxon>Bacteria</taxon>
        <taxon>Bacillati</taxon>
        <taxon>Actinomycetota</taxon>
        <taxon>Actinomycetes</taxon>
        <taxon>Mycobacteriales</taxon>
        <taxon>Mycobacteriaceae</taxon>
        <taxon>Mycolicibacterium</taxon>
    </lineage>
</organism>
<dbReference type="PANTHER" id="PTHR43884">
    <property type="entry name" value="ACYL-COA DEHYDROGENASE"/>
    <property type="match status" value="1"/>
</dbReference>
<dbReference type="SUPFAM" id="SSF56645">
    <property type="entry name" value="Acyl-CoA dehydrogenase NM domain-like"/>
    <property type="match status" value="1"/>
</dbReference>
<keyword evidence="8" id="KW-1185">Reference proteome</keyword>
<dbReference type="GO" id="GO:0050660">
    <property type="term" value="F:flavin adenine dinucleotide binding"/>
    <property type="evidence" value="ECO:0007669"/>
    <property type="project" value="InterPro"/>
</dbReference>
<dbReference type="Gene3D" id="1.10.540.10">
    <property type="entry name" value="Acyl-CoA dehydrogenase/oxidase, N-terminal domain"/>
    <property type="match status" value="1"/>
</dbReference>
<comment type="cofactor">
    <cofactor evidence="1">
        <name>FAD</name>
        <dbReference type="ChEBI" id="CHEBI:57692"/>
    </cofactor>
</comment>
<evidence type="ECO:0000256" key="4">
    <source>
        <dbReference type="ARBA" id="ARBA00022827"/>
    </source>
</evidence>
<evidence type="ECO:0000313" key="8">
    <source>
        <dbReference type="Proteomes" id="UP000467193"/>
    </source>
</evidence>
<sequence length="320" mass="34184">MSDSTEELRHLARDLTANDPAPWAQMRELGLDRVGIDEDRGGSGGDVEDLVTVVRAFAAAGVLTPLVDASVGAHVRADGEPRTGYGALAHAPATLVATGGTLSGTLEDVPDSGADHLVLFRDEDALVVELTGPGVRTTPSAGSVAGESLMAVTLDGSPCIRFDGGYGRSLWEQLELEEMLAHARAALDLTRTWVKQRQQFGRPLVALPAVAARLADMAVQMRLGEAALVRVDLSDADHRAHRLASARLVVAQCATVVARTAHQLHGAMGITAEYPLHRHTTAIWSRRDRARHRSQARTLLTTLALRGGESALWDDLTGRR</sequence>
<evidence type="ECO:0000256" key="2">
    <source>
        <dbReference type="ARBA" id="ARBA00009347"/>
    </source>
</evidence>
<keyword evidence="4" id="KW-0274">FAD</keyword>
<gene>
    <name evidence="7" type="ORF">MSEDJ_28830</name>
</gene>
<feature type="domain" description="Acyl-CoA dehydrogenase/oxidase C-terminal" evidence="6">
    <location>
        <begin position="179"/>
        <end position="281"/>
    </location>
</feature>